<proteinExistence type="predicted"/>
<dbReference type="InterPro" id="IPR039461">
    <property type="entry name" value="Peptidase_M49"/>
</dbReference>
<protein>
    <submittedName>
        <fullName evidence="4">Uncharacterized protein</fullName>
    </submittedName>
</protein>
<feature type="region of interest" description="Disordered" evidence="3">
    <location>
        <begin position="703"/>
        <end position="725"/>
    </location>
</feature>
<name>A0AAD5LJK6_PYTIN</name>
<feature type="region of interest" description="Disordered" evidence="3">
    <location>
        <begin position="1013"/>
        <end position="1034"/>
    </location>
</feature>
<evidence type="ECO:0000256" key="3">
    <source>
        <dbReference type="SAM" id="MobiDB-lite"/>
    </source>
</evidence>
<dbReference type="GO" id="GO:0008239">
    <property type="term" value="F:dipeptidyl-peptidase activity"/>
    <property type="evidence" value="ECO:0007669"/>
    <property type="project" value="TreeGrafter"/>
</dbReference>
<keyword evidence="1" id="KW-0479">Metal-binding</keyword>
<evidence type="ECO:0000256" key="1">
    <source>
        <dbReference type="ARBA" id="ARBA00022723"/>
    </source>
</evidence>
<evidence type="ECO:0000256" key="2">
    <source>
        <dbReference type="ARBA" id="ARBA00022801"/>
    </source>
</evidence>
<sequence length="1075" mass="118677">MASNGGGNGGGGYEATTTMLVSTNEVNLSVLNVLGTFEQLSHREQKRLYLLSRAVGEAQKLAFLQSSAESPAILLLFQELFCSPVEDLSPGELILDLQKACVGKGLSGALPKFFKYVVLFYHNFGNYDLVSGQKFLPELPSFEFVEIVSTGRAFRQHRGKRLQQRLDACLDAIYRRTDTPDQQQQQHAIVPLVAHRVHPFYGPDVAFLDVVRVDRALAARGLSRLNTRVLRTVQPVRQRVVFAVLQGIISSPPAVNEPDESTDASTDEPQGGGDHEDNAGSSSNPSSNSDGGAGHKTETAPSGLASTASPVETLELSDRETIQVFHGDFEYFLRRIVHLVKRAAVYDRSSHVFADAIAQSFADGSHVAQQTLQRLWLQGESSGSDDDRGSGASRSTVEYFFGSLELPEHRDPAQTRGAVESYVATRNPFYQYRMDSVLRERGLLSRWLSRLPFHAQMQPLRLDRRVECVDLVLSGRRSSALPRLLSSHAMRHDGKLIYLANCAEQYPYGVVTSEKRELLDSFFSRDDARMALALGPRVAFLRFVLEDVVAPETMAAPWREQDAADEGVVLLPAELLEDESDSDIETDSDRAAGVDDDPFWRLDPYEQHCLDEDEVEEALTADDKRPRSLYHTDRAALLQRCSQARRPTCRYGPNEGFEDRFEGRLGIVLEECRRILVGVLLVLRRDVCTTICGQWTRAAPVSAPVGAAEDGSGPRRGRAQTSTRGPDFRDDRVALEWLAAAYVLQLLRGGMLARYMAMLMLCRDPSDQDFLSESRWRPRVLPRELPHSVAVARVIATTAASARDSTHVANGVPAVFVREVRVAVSTSSAPLAEGQGRSRSWRYRLRLHVRAWLQQLQWIQLTGDRDAGQRFLSTFARLTDDAMRLRDFVLLRLGDPVVRRREAEIAAGGRRGKANNADDEPMGSGTGKPPSGATQPVEPVEATDVRVKVSAIRNASSLGQSTVWIAPFLRLAERSAGGPTVVHANRQAHLSDTPPQVSQDPSAVRQPAMAMALGGAHGDDKEDEEDGQDPPHRVELRVFPPDLSYAVESAVLNVGVISDTEAEQAFRVPMKLPIS</sequence>
<evidence type="ECO:0000313" key="5">
    <source>
        <dbReference type="Proteomes" id="UP001209570"/>
    </source>
</evidence>
<dbReference type="PANTHER" id="PTHR23422">
    <property type="entry name" value="DIPEPTIDYL PEPTIDASE III-RELATED"/>
    <property type="match status" value="1"/>
</dbReference>
<dbReference type="EMBL" id="JAKCXM010000143">
    <property type="protein sequence ID" value="KAJ0400893.1"/>
    <property type="molecule type" value="Genomic_DNA"/>
</dbReference>
<dbReference type="GO" id="GO:0046872">
    <property type="term" value="F:metal ion binding"/>
    <property type="evidence" value="ECO:0007669"/>
    <property type="project" value="UniProtKB-KW"/>
</dbReference>
<gene>
    <name evidence="4" type="ORF">P43SY_004505</name>
</gene>
<reference evidence="4" key="1">
    <citation type="submission" date="2021-12" db="EMBL/GenBank/DDBJ databases">
        <title>Prjna785345.</title>
        <authorList>
            <person name="Rujirawat T."/>
            <person name="Krajaejun T."/>
        </authorList>
    </citation>
    <scope>NUCLEOTIDE SEQUENCE</scope>
    <source>
        <strain evidence="4">Pi057C3</strain>
    </source>
</reference>
<keyword evidence="5" id="KW-1185">Reference proteome</keyword>
<dbReference type="GO" id="GO:0005737">
    <property type="term" value="C:cytoplasm"/>
    <property type="evidence" value="ECO:0007669"/>
    <property type="project" value="TreeGrafter"/>
</dbReference>
<dbReference type="PANTHER" id="PTHR23422:SF11">
    <property type="entry name" value="DIPEPTIDYL PEPTIDASE 3"/>
    <property type="match status" value="1"/>
</dbReference>
<accession>A0AAD5LJK6</accession>
<keyword evidence="2" id="KW-0378">Hydrolase</keyword>
<feature type="region of interest" description="Disordered" evidence="3">
    <location>
        <begin position="904"/>
        <end position="940"/>
    </location>
</feature>
<feature type="compositionally biased region" description="Acidic residues" evidence="3">
    <location>
        <begin position="257"/>
        <end position="266"/>
    </location>
</feature>
<comment type="caution">
    <text evidence="4">The sequence shown here is derived from an EMBL/GenBank/DDBJ whole genome shotgun (WGS) entry which is preliminary data.</text>
</comment>
<evidence type="ECO:0000313" key="4">
    <source>
        <dbReference type="EMBL" id="KAJ0400893.1"/>
    </source>
</evidence>
<organism evidence="4 5">
    <name type="scientific">Pythium insidiosum</name>
    <name type="common">Pythiosis disease agent</name>
    <dbReference type="NCBI Taxonomy" id="114742"/>
    <lineage>
        <taxon>Eukaryota</taxon>
        <taxon>Sar</taxon>
        <taxon>Stramenopiles</taxon>
        <taxon>Oomycota</taxon>
        <taxon>Peronosporomycetes</taxon>
        <taxon>Pythiales</taxon>
        <taxon>Pythiaceae</taxon>
        <taxon>Pythium</taxon>
    </lineage>
</organism>
<feature type="compositionally biased region" description="Low complexity" evidence="3">
    <location>
        <begin position="279"/>
        <end position="290"/>
    </location>
</feature>
<dbReference type="AlphaFoldDB" id="A0AAD5LJK6"/>
<feature type="region of interest" description="Disordered" evidence="3">
    <location>
        <begin position="252"/>
        <end position="308"/>
    </location>
</feature>
<dbReference type="Proteomes" id="UP001209570">
    <property type="component" value="Unassembled WGS sequence"/>
</dbReference>